<proteinExistence type="predicted"/>
<organism evidence="3 4">
    <name type="scientific">Dyella flagellata</name>
    <dbReference type="NCBI Taxonomy" id="1867833"/>
    <lineage>
        <taxon>Bacteria</taxon>
        <taxon>Pseudomonadati</taxon>
        <taxon>Pseudomonadota</taxon>
        <taxon>Gammaproteobacteria</taxon>
        <taxon>Lysobacterales</taxon>
        <taxon>Rhodanobacteraceae</taxon>
        <taxon>Dyella</taxon>
    </lineage>
</organism>
<name>A0ABQ5XHH6_9GAMM</name>
<sequence>MGSDLHRIAISIRHWLAHRYDSSTAVEPGAADAAQLAGADTVISHIGNQAAARRLGSPNTETGAPATPSRSDFADLPPVLRIGMPGGLHEREAERIANSRMTVDLANGSDDLPGMPTPMRKSDTVQHIPTLAAAQQLRSPSLYGTPGGGQALDSRHREPLERALGHGLSHVRIHDDAHAHDAAHGLQARAFTRGQHVFFGEGRYAPDTKSGRRLLLHELTHALQQRDQADPLIQADFPKDFAGRQDVAVEGTPVQPPGTLKVKTYDGGWVYAPYGIYSPSDVPVEYQDRIMESGKAFQWRNPGMSLGASVDAEMQRMENKGELTVRDMRVLSETAGSKMNIRVAMARVGNDYRFVGYDMSVFPEGLSIGTGSVTNGFVESEMGNTAGVGRSLFADRVVRTLARGVPAMSLEVYTSQRTGDFHAQIWQTIGRPGMPAEREHYSLDTRDMVRIALTWSDALSMQQRADLVRLATSQTAPSAQEAQAALGSAEVGSGGKAPGGFSSGAHEAMLGLAHQVNANVRRPVALERYEQLSDAATVDRIIKENGGYATLGGRLYRVLREGAQTRYFELNPVAIRLQIAPGGSAAAPDAKEAEATKAPIAPETPPTSTGEVKEGEVIVVPYTTFFEARDAGSGRALFGIQEGERWYRLEAGNGKRLEFDPVTGEQLIPTQMTTPGGQPLLARPWDPEPYTPAQMRPSGTAQGAVAAGGIVMVLNELLSPIGAGLQVQRGNIARGNAEISFWNALGANPVAGVWDNIAREPAPAGQKPDTAALFGHMFYPYVVDIDAARLRPNIALRAGSYTELQTLLHVGKSLGAISEEGGNYFAVVNRVSAQGVKRYEITEAVNQALAMVLARAESGLRNELDALSPAQRKGKLFRMHAGAPIYRSEQGQQFIQNAAEQMGPAPLVREIGRRSSNVIQYLWTGYAGTRVQVAPANADAYRSAAYAQYRIYRPIDDVWREVKNAGRSVTPSELPGFLSEPLSSFIAGPGQGATTGFGTTNYICDPENRGQWTMATGEIKSFWVSASDLTPIDEKDLSKD</sequence>
<feature type="region of interest" description="Disordered" evidence="1">
    <location>
        <begin position="586"/>
        <end position="611"/>
    </location>
</feature>
<comment type="caution">
    <text evidence="3">The sequence shown here is derived from an EMBL/GenBank/DDBJ whole genome shotgun (WGS) entry which is preliminary data.</text>
</comment>
<dbReference type="Pfam" id="PF13699">
    <property type="entry name" value="eCIS_core"/>
    <property type="match status" value="1"/>
</dbReference>
<evidence type="ECO:0000313" key="3">
    <source>
        <dbReference type="EMBL" id="GLQ89929.1"/>
    </source>
</evidence>
<gene>
    <name evidence="3" type="ORF">GCM10007898_35040</name>
</gene>
<reference evidence="4" key="1">
    <citation type="journal article" date="2019" name="Int. J. Syst. Evol. Microbiol.">
        <title>The Global Catalogue of Microorganisms (GCM) 10K type strain sequencing project: providing services to taxonomists for standard genome sequencing and annotation.</title>
        <authorList>
            <consortium name="The Broad Institute Genomics Platform"/>
            <consortium name="The Broad Institute Genome Sequencing Center for Infectious Disease"/>
            <person name="Wu L."/>
            <person name="Ma J."/>
        </authorList>
    </citation>
    <scope>NUCLEOTIDE SEQUENCE [LARGE SCALE GENOMIC DNA]</scope>
    <source>
        <strain evidence="4">NBRC 111981</strain>
    </source>
</reference>
<keyword evidence="4" id="KW-1185">Reference proteome</keyword>
<evidence type="ECO:0000256" key="1">
    <source>
        <dbReference type="SAM" id="MobiDB-lite"/>
    </source>
</evidence>
<protein>
    <recommendedName>
        <fullName evidence="2">eCIS core domain-containing protein</fullName>
    </recommendedName>
</protein>
<accession>A0ABQ5XHH6</accession>
<feature type="region of interest" description="Disordered" evidence="1">
    <location>
        <begin position="51"/>
        <end position="75"/>
    </location>
</feature>
<evidence type="ECO:0000259" key="2">
    <source>
        <dbReference type="Pfam" id="PF13699"/>
    </source>
</evidence>
<dbReference type="InterPro" id="IPR025295">
    <property type="entry name" value="eCIS_core_dom"/>
</dbReference>
<dbReference type="Proteomes" id="UP001156627">
    <property type="component" value="Unassembled WGS sequence"/>
</dbReference>
<dbReference type="EMBL" id="BSOA01000044">
    <property type="protein sequence ID" value="GLQ89929.1"/>
    <property type="molecule type" value="Genomic_DNA"/>
</dbReference>
<dbReference type="RefSeq" id="WP_284333365.1">
    <property type="nucleotide sequence ID" value="NZ_BSOA01000044.1"/>
</dbReference>
<feature type="domain" description="eCIS core" evidence="2">
    <location>
        <begin position="152"/>
        <end position="228"/>
    </location>
</feature>
<evidence type="ECO:0000313" key="4">
    <source>
        <dbReference type="Proteomes" id="UP001156627"/>
    </source>
</evidence>